<dbReference type="Proteomes" id="UP001642540">
    <property type="component" value="Unassembled WGS sequence"/>
</dbReference>
<dbReference type="SUPFAM" id="SSF56436">
    <property type="entry name" value="C-type lectin-like"/>
    <property type="match status" value="1"/>
</dbReference>
<organism evidence="1 2">
    <name type="scientific">Orchesella dallaii</name>
    <dbReference type="NCBI Taxonomy" id="48710"/>
    <lineage>
        <taxon>Eukaryota</taxon>
        <taxon>Metazoa</taxon>
        <taxon>Ecdysozoa</taxon>
        <taxon>Arthropoda</taxon>
        <taxon>Hexapoda</taxon>
        <taxon>Collembola</taxon>
        <taxon>Entomobryomorpha</taxon>
        <taxon>Entomobryoidea</taxon>
        <taxon>Orchesellidae</taxon>
        <taxon>Orchesellinae</taxon>
        <taxon>Orchesella</taxon>
    </lineage>
</organism>
<accession>A0ABP1S454</accession>
<gene>
    <name evidence="1" type="ORF">ODALV1_LOCUS29584</name>
</gene>
<name>A0ABP1S454_9HEXA</name>
<dbReference type="EMBL" id="CAXLJM020000157">
    <property type="protein sequence ID" value="CAL8143449.1"/>
    <property type="molecule type" value="Genomic_DNA"/>
</dbReference>
<evidence type="ECO:0000313" key="1">
    <source>
        <dbReference type="EMBL" id="CAL8143449.1"/>
    </source>
</evidence>
<reference evidence="1 2" key="1">
    <citation type="submission" date="2024-08" db="EMBL/GenBank/DDBJ databases">
        <authorList>
            <person name="Cucini C."/>
            <person name="Frati F."/>
        </authorList>
    </citation>
    <scope>NUCLEOTIDE SEQUENCE [LARGE SCALE GENOMIC DNA]</scope>
</reference>
<dbReference type="InterPro" id="IPR016187">
    <property type="entry name" value="CTDL_fold"/>
</dbReference>
<proteinExistence type="predicted"/>
<evidence type="ECO:0008006" key="3">
    <source>
        <dbReference type="Google" id="ProtNLM"/>
    </source>
</evidence>
<sequence>MDWNTAKQTCTQEKIFRMATLEKLSTFTYVARLLEEWVNQQKVQETWYWLDATFNEKDKVCMWNGDPKRALTFSNFFYRYPRPTGIGSQVTWRNMYDIQSNMSQCLAIALPYPGLATPGSAIFGHSTTFDERPCVSSQKRHAICEYVSECGASSTDPFTLTEDATEAAVEFGFLNNDDATRSKYKVKFEPFASKQTLGSLICPKGFKMARHNSTRWYSSSKQTSGTAHIYDCLETYWVVDDERFNKDMHSQCAISEPEGDEKTRQTRKV</sequence>
<dbReference type="Gene3D" id="3.10.100.10">
    <property type="entry name" value="Mannose-Binding Protein A, subunit A"/>
    <property type="match status" value="1"/>
</dbReference>
<comment type="caution">
    <text evidence="1">The sequence shown here is derived from an EMBL/GenBank/DDBJ whole genome shotgun (WGS) entry which is preliminary data.</text>
</comment>
<protein>
    <recommendedName>
        <fullName evidence="3">C-type lectin domain-containing protein</fullName>
    </recommendedName>
</protein>
<keyword evidence="2" id="KW-1185">Reference proteome</keyword>
<evidence type="ECO:0000313" key="2">
    <source>
        <dbReference type="Proteomes" id="UP001642540"/>
    </source>
</evidence>
<dbReference type="InterPro" id="IPR016186">
    <property type="entry name" value="C-type_lectin-like/link_sf"/>
</dbReference>